<evidence type="ECO:0000313" key="3">
    <source>
        <dbReference type="Proteomes" id="UP000317557"/>
    </source>
</evidence>
<dbReference type="RefSeq" id="WP_142455120.1">
    <property type="nucleotide sequence ID" value="NZ_FXTP01000011.1"/>
</dbReference>
<protein>
    <submittedName>
        <fullName evidence="2">Uncharacterized protein</fullName>
    </submittedName>
</protein>
<dbReference type="OrthoDB" id="1524404at2"/>
<evidence type="ECO:0000313" key="2">
    <source>
        <dbReference type="EMBL" id="SMO82072.1"/>
    </source>
</evidence>
<dbReference type="EMBL" id="FXTP01000011">
    <property type="protein sequence ID" value="SMO82072.1"/>
    <property type="molecule type" value="Genomic_DNA"/>
</dbReference>
<sequence length="178" mass="19730">MSGYSEVLYVMFAMIIVSTMALNANRVIQVNNVSMVEGQLESQVVAYAQNIIEEARAHAFDEKTRYDTGGNSIVPVNIPDGFSDIGTDGETGRNSFNDFDDFDNHTETLTLGGVDYELSVNVEYVTTLDYATYSTAVGKSTLKRITVNIKSGFLKKNNSADTEPTNYNFSFIRSYYAD</sequence>
<gene>
    <name evidence="2" type="ORF">SAMN06265219_111127</name>
</gene>
<proteinExistence type="predicted"/>
<evidence type="ECO:0000256" key="1">
    <source>
        <dbReference type="SAM" id="Phobius"/>
    </source>
</evidence>
<keyword evidence="1" id="KW-0472">Membrane</keyword>
<keyword evidence="3" id="KW-1185">Reference proteome</keyword>
<feature type="transmembrane region" description="Helical" evidence="1">
    <location>
        <begin position="7"/>
        <end position="24"/>
    </location>
</feature>
<organism evidence="2 3">
    <name type="scientific">Gracilimonas mengyeensis</name>
    <dbReference type="NCBI Taxonomy" id="1302730"/>
    <lineage>
        <taxon>Bacteria</taxon>
        <taxon>Pseudomonadati</taxon>
        <taxon>Balneolota</taxon>
        <taxon>Balneolia</taxon>
        <taxon>Balneolales</taxon>
        <taxon>Balneolaceae</taxon>
        <taxon>Gracilimonas</taxon>
    </lineage>
</organism>
<dbReference type="AlphaFoldDB" id="A0A521EE13"/>
<name>A0A521EE13_9BACT</name>
<accession>A0A521EE13</accession>
<dbReference type="Proteomes" id="UP000317557">
    <property type="component" value="Unassembled WGS sequence"/>
</dbReference>
<reference evidence="2 3" key="1">
    <citation type="submission" date="2017-05" db="EMBL/GenBank/DDBJ databases">
        <authorList>
            <person name="Varghese N."/>
            <person name="Submissions S."/>
        </authorList>
    </citation>
    <scope>NUCLEOTIDE SEQUENCE [LARGE SCALE GENOMIC DNA]</scope>
    <source>
        <strain evidence="2 3">DSM 21985</strain>
    </source>
</reference>
<keyword evidence="1" id="KW-1133">Transmembrane helix</keyword>
<keyword evidence="1" id="KW-0812">Transmembrane</keyword>